<feature type="active site" evidence="2 3">
    <location>
        <position position="300"/>
    </location>
</feature>
<dbReference type="OrthoDB" id="9800754at2"/>
<dbReference type="EMBL" id="VDUZ01000007">
    <property type="protein sequence ID" value="TXL78110.1"/>
    <property type="molecule type" value="Genomic_DNA"/>
</dbReference>
<dbReference type="HAMAP" id="MF_00296">
    <property type="entry name" value="MetX_acyltransf"/>
    <property type="match status" value="1"/>
</dbReference>
<feature type="active site" evidence="3">
    <location>
        <position position="333"/>
    </location>
</feature>
<protein>
    <recommendedName>
        <fullName evidence="2">Probable acyltransferase</fullName>
        <ecNumber evidence="2">2.3.1.-</ecNumber>
    </recommendedName>
</protein>
<dbReference type="InterPro" id="IPR029058">
    <property type="entry name" value="AB_hydrolase_fold"/>
</dbReference>
<comment type="subcellular location">
    <subcellularLocation>
        <location evidence="2">Cytoplasm</location>
    </subcellularLocation>
</comment>
<dbReference type="PANTHER" id="PTHR32268">
    <property type="entry name" value="HOMOSERINE O-ACETYLTRANSFERASE"/>
    <property type="match status" value="1"/>
</dbReference>
<dbReference type="SUPFAM" id="SSF53474">
    <property type="entry name" value="alpha/beta-Hydrolases"/>
    <property type="match status" value="1"/>
</dbReference>
<feature type="domain" description="AB hydrolase-1" evidence="4">
    <location>
        <begin position="79"/>
        <end position="335"/>
    </location>
</feature>
<comment type="caution">
    <text evidence="2">Lacks conserved residue(s) required for the propagation of feature annotation.</text>
</comment>
<gene>
    <name evidence="5" type="ORF">FHP25_07860</name>
</gene>
<feature type="active site" description="Nucleophile" evidence="3">
    <location>
        <position position="158"/>
    </location>
</feature>
<evidence type="ECO:0000256" key="3">
    <source>
        <dbReference type="PIRSR" id="PIRSR000443-1"/>
    </source>
</evidence>
<dbReference type="PANTHER" id="PTHR32268:SF11">
    <property type="entry name" value="HOMOSERINE O-ACETYLTRANSFERASE"/>
    <property type="match status" value="1"/>
</dbReference>
<dbReference type="Pfam" id="PF00561">
    <property type="entry name" value="Abhydrolase_1"/>
    <property type="match status" value="1"/>
</dbReference>
<dbReference type="RefSeq" id="WP_147846378.1">
    <property type="nucleotide sequence ID" value="NZ_VDUZ01000007.1"/>
</dbReference>
<evidence type="ECO:0000259" key="4">
    <source>
        <dbReference type="Pfam" id="PF00561"/>
    </source>
</evidence>
<comment type="caution">
    <text evidence="5">The sequence shown here is derived from an EMBL/GenBank/DDBJ whole genome shotgun (WGS) entry which is preliminary data.</text>
</comment>
<reference evidence="5 6" key="1">
    <citation type="submission" date="2019-06" db="EMBL/GenBank/DDBJ databases">
        <title>New taxonomy in bacterial strain CC-CFT640, isolated from vineyard.</title>
        <authorList>
            <person name="Lin S.-Y."/>
            <person name="Tsai C.-F."/>
            <person name="Young C.-C."/>
        </authorList>
    </citation>
    <scope>NUCLEOTIDE SEQUENCE [LARGE SCALE GENOMIC DNA]</scope>
    <source>
        <strain evidence="5 6">CC-CFT640</strain>
    </source>
</reference>
<keyword evidence="2" id="KW-0012">Acyltransferase</keyword>
<name>A0A5C8PRB7_9HYPH</name>
<evidence type="ECO:0000256" key="1">
    <source>
        <dbReference type="ARBA" id="ARBA00022679"/>
    </source>
</evidence>
<dbReference type="InterPro" id="IPR000073">
    <property type="entry name" value="AB_hydrolase_1"/>
</dbReference>
<dbReference type="AlphaFoldDB" id="A0A5C8PRB7"/>
<keyword evidence="1 2" id="KW-0808">Transferase</keyword>
<keyword evidence="5" id="KW-0378">Hydrolase</keyword>
<dbReference type="PIRSF" id="PIRSF000443">
    <property type="entry name" value="Homoser_Ac_trans"/>
    <property type="match status" value="1"/>
</dbReference>
<evidence type="ECO:0000313" key="5">
    <source>
        <dbReference type="EMBL" id="TXL78110.1"/>
    </source>
</evidence>
<dbReference type="GO" id="GO:0005737">
    <property type="term" value="C:cytoplasm"/>
    <property type="evidence" value="ECO:0007669"/>
    <property type="project" value="UniProtKB-SubCell"/>
</dbReference>
<keyword evidence="2" id="KW-0963">Cytoplasm</keyword>
<keyword evidence="2" id="KW-0028">Amino-acid biosynthesis</keyword>
<dbReference type="GO" id="GO:0009092">
    <property type="term" value="P:homoserine metabolic process"/>
    <property type="evidence" value="ECO:0007669"/>
    <property type="project" value="TreeGrafter"/>
</dbReference>
<proteinExistence type="inferred from homology"/>
<dbReference type="GO" id="GO:0016787">
    <property type="term" value="F:hydrolase activity"/>
    <property type="evidence" value="ECO:0007669"/>
    <property type="project" value="UniProtKB-KW"/>
</dbReference>
<evidence type="ECO:0000256" key="2">
    <source>
        <dbReference type="HAMAP-Rule" id="MF_00296"/>
    </source>
</evidence>
<comment type="subunit">
    <text evidence="2">Homodimer.</text>
</comment>
<accession>A0A5C8PRB7</accession>
<dbReference type="EC" id="2.3.1.-" evidence="2"/>
<comment type="similarity">
    <text evidence="2">Belongs to the AB hydrolase superfamily. MetX family.</text>
</comment>
<dbReference type="Proteomes" id="UP000321638">
    <property type="component" value="Unassembled WGS sequence"/>
</dbReference>
<keyword evidence="6" id="KW-1185">Reference proteome</keyword>
<organism evidence="5 6">
    <name type="scientific">Vineibacter terrae</name>
    <dbReference type="NCBI Taxonomy" id="2586908"/>
    <lineage>
        <taxon>Bacteria</taxon>
        <taxon>Pseudomonadati</taxon>
        <taxon>Pseudomonadota</taxon>
        <taxon>Alphaproteobacteria</taxon>
        <taxon>Hyphomicrobiales</taxon>
        <taxon>Vineibacter</taxon>
    </lineage>
</organism>
<dbReference type="GO" id="GO:0009086">
    <property type="term" value="P:methionine biosynthetic process"/>
    <property type="evidence" value="ECO:0007669"/>
    <property type="project" value="TreeGrafter"/>
</dbReference>
<dbReference type="Gene3D" id="3.40.50.1820">
    <property type="entry name" value="alpha/beta hydrolase"/>
    <property type="match status" value="1"/>
</dbReference>
<sequence length="356" mass="38393">MDATLDHVEGRTFTTRDFNLDLGGTLPDCRVAYETYGALNAAADNAIMVTHGYTSSAHVAGRYAPGKAAKGVPKDQPGWWDALIGPGKAIDTNRYFVVSANALGSAHGSSGPNTIDPVTGKPYGPTFPDVTLRDSVRAQKLLLDSLGVKRLHAVVGPSMGGFQAFQWAVTFPDFMRGIVPTVTAPRMRSGLEAIEALTKRLATDPNWNGGWYYENGGIRTVLEAIRYDTLVQYGQRELLAATIPDAAAREAAIRATARAWAANYDGHSLVALRKAISRFDITDEYAKIKAKVLYVIAPNDKLFPGTIGPGYAADLRKAGVDITYVELVTDKGHLASHADAEQWAPMLRAFLERLAG</sequence>
<dbReference type="GO" id="GO:0004414">
    <property type="term" value="F:homoserine O-acetyltransferase activity"/>
    <property type="evidence" value="ECO:0007669"/>
    <property type="project" value="TreeGrafter"/>
</dbReference>
<dbReference type="InterPro" id="IPR008220">
    <property type="entry name" value="HAT_MetX-like"/>
</dbReference>
<evidence type="ECO:0000313" key="6">
    <source>
        <dbReference type="Proteomes" id="UP000321638"/>
    </source>
</evidence>